<accession>A0ACA9LK19</accession>
<name>A0ACA9LK19_9GLOM</name>
<sequence>MSSDEQELEDNEEISNKDQDDSEEKEYTFKEDTSEKDTSGITPLLEGEDSESEPEDLTELLEQLILQLQKKKKTYLSSNLFVMLFQLRDAVKQLARSLCYHPNFQQRKDRQTLSKKLLSNTEWIELEELTLLL</sequence>
<keyword evidence="2" id="KW-1185">Reference proteome</keyword>
<protein>
    <submittedName>
        <fullName evidence="1">11374_t:CDS:1</fullName>
    </submittedName>
</protein>
<dbReference type="EMBL" id="CAJVPU010004608">
    <property type="protein sequence ID" value="CAG8535562.1"/>
    <property type="molecule type" value="Genomic_DNA"/>
</dbReference>
<comment type="caution">
    <text evidence="1">The sequence shown here is derived from an EMBL/GenBank/DDBJ whole genome shotgun (WGS) entry which is preliminary data.</text>
</comment>
<feature type="non-terminal residue" evidence="1">
    <location>
        <position position="1"/>
    </location>
</feature>
<proteinExistence type="predicted"/>
<evidence type="ECO:0000313" key="1">
    <source>
        <dbReference type="EMBL" id="CAG8535562.1"/>
    </source>
</evidence>
<gene>
    <name evidence="1" type="ORF">DHETER_LOCUS4565</name>
</gene>
<feature type="non-terminal residue" evidence="1">
    <location>
        <position position="133"/>
    </location>
</feature>
<evidence type="ECO:0000313" key="2">
    <source>
        <dbReference type="Proteomes" id="UP000789702"/>
    </source>
</evidence>
<reference evidence="1" key="1">
    <citation type="submission" date="2021-06" db="EMBL/GenBank/DDBJ databases">
        <authorList>
            <person name="Kallberg Y."/>
            <person name="Tangrot J."/>
            <person name="Rosling A."/>
        </authorList>
    </citation>
    <scope>NUCLEOTIDE SEQUENCE</scope>
    <source>
        <strain evidence="1">IL203A</strain>
    </source>
</reference>
<dbReference type="Proteomes" id="UP000789702">
    <property type="component" value="Unassembled WGS sequence"/>
</dbReference>
<organism evidence="1 2">
    <name type="scientific">Dentiscutata heterogama</name>
    <dbReference type="NCBI Taxonomy" id="1316150"/>
    <lineage>
        <taxon>Eukaryota</taxon>
        <taxon>Fungi</taxon>
        <taxon>Fungi incertae sedis</taxon>
        <taxon>Mucoromycota</taxon>
        <taxon>Glomeromycotina</taxon>
        <taxon>Glomeromycetes</taxon>
        <taxon>Diversisporales</taxon>
        <taxon>Gigasporaceae</taxon>
        <taxon>Dentiscutata</taxon>
    </lineage>
</organism>